<feature type="region of interest" description="Disordered" evidence="1">
    <location>
        <begin position="388"/>
        <end position="410"/>
    </location>
</feature>
<feature type="compositionally biased region" description="Gly residues" evidence="1">
    <location>
        <begin position="182"/>
        <end position="214"/>
    </location>
</feature>
<evidence type="ECO:0000313" key="3">
    <source>
        <dbReference type="Proteomes" id="UP001595850"/>
    </source>
</evidence>
<feature type="region of interest" description="Disordered" evidence="1">
    <location>
        <begin position="460"/>
        <end position="519"/>
    </location>
</feature>
<feature type="compositionally biased region" description="Pro residues" evidence="1">
    <location>
        <begin position="335"/>
        <end position="363"/>
    </location>
</feature>
<gene>
    <name evidence="2" type="ORF">ACFOWE_02550</name>
</gene>
<proteinExistence type="predicted"/>
<dbReference type="Proteomes" id="UP001595850">
    <property type="component" value="Unassembled WGS sequence"/>
</dbReference>
<organism evidence="2 3">
    <name type="scientific">Planomonospora corallina</name>
    <dbReference type="NCBI Taxonomy" id="1806052"/>
    <lineage>
        <taxon>Bacteria</taxon>
        <taxon>Bacillati</taxon>
        <taxon>Actinomycetota</taxon>
        <taxon>Actinomycetes</taxon>
        <taxon>Streptosporangiales</taxon>
        <taxon>Streptosporangiaceae</taxon>
        <taxon>Planomonospora</taxon>
    </lineage>
</organism>
<dbReference type="RefSeq" id="WP_377285107.1">
    <property type="nucleotide sequence ID" value="NZ_JBHSBM010000008.1"/>
</dbReference>
<evidence type="ECO:0000313" key="2">
    <source>
        <dbReference type="EMBL" id="MFC4057155.1"/>
    </source>
</evidence>
<reference evidence="3" key="1">
    <citation type="journal article" date="2019" name="Int. J. Syst. Evol. Microbiol.">
        <title>The Global Catalogue of Microorganisms (GCM) 10K type strain sequencing project: providing services to taxonomists for standard genome sequencing and annotation.</title>
        <authorList>
            <consortium name="The Broad Institute Genomics Platform"/>
            <consortium name="The Broad Institute Genome Sequencing Center for Infectious Disease"/>
            <person name="Wu L."/>
            <person name="Ma J."/>
        </authorList>
    </citation>
    <scope>NUCLEOTIDE SEQUENCE [LARGE SCALE GENOMIC DNA]</scope>
    <source>
        <strain evidence="3">TBRC 4489</strain>
    </source>
</reference>
<comment type="caution">
    <text evidence="2">The sequence shown here is derived from an EMBL/GenBank/DDBJ whole genome shotgun (WGS) entry which is preliminary data.</text>
</comment>
<feature type="region of interest" description="Disordered" evidence="1">
    <location>
        <begin position="177"/>
        <end position="214"/>
    </location>
</feature>
<feature type="compositionally biased region" description="Low complexity" evidence="1">
    <location>
        <begin position="288"/>
        <end position="304"/>
    </location>
</feature>
<feature type="compositionally biased region" description="Pro residues" evidence="1">
    <location>
        <begin position="479"/>
        <end position="499"/>
    </location>
</feature>
<feature type="compositionally biased region" description="Pro residues" evidence="1">
    <location>
        <begin position="305"/>
        <end position="314"/>
    </location>
</feature>
<sequence length="626" mass="62621">MSSPTGTGKTVLGPGQWAAWVNEHGAHLLDYAAYHLGPDRAVRAVAAAFTACGTRTVPGGVSVRAWLLAVLRRDCFTRPGHRDGYAPGAGPGLPDPALLERAWALADPLGTETLRLMFRHELTSEDLSHVLALPREEVDRLATRTQDTVETLVSALDGLAHGRSSCPALRPLAEAAFPGGLHEPGGPSGTGGVREAEGAGGAGGGRGPAGGGSGEAGRALLAHIVRCPTCARPINIRYTVPQMSSHPPVAPLTTEARGLLLASLPPAAGRPAQEAPATVALPVPRRGTAPYAAPAGGPVRAAPARRPPGPPAPGPSAGSTEPPTRVSPRPAGAGPYPPPAPRTGPVPLPAPVRPPGLAPPPGPGHGTPLYDALLSQVMARTGPALDVPETIPDAAPSGTARPPARRDGGAGLRLPEALRWAGARFRSTTLRIVIIVAAGTAGTLTGMNLLGPATGIGSPAENGIPSARPQAATTAAPGPTAPGPAAAPGPTAPAGPPAGEPGGTGEPGVSGDPGEGGESTLASRVLLPAEVTLDAYGQGTLTLTSAPAASTSATASQEPLTWRLSAPGLVASPSEGTLGRGDTAVVTLRALRVRHWCGPAPAVSAPLTLHGPDDDSISTTVRWRTC</sequence>
<feature type="region of interest" description="Disordered" evidence="1">
    <location>
        <begin position="288"/>
        <end position="369"/>
    </location>
</feature>
<keyword evidence="3" id="KW-1185">Reference proteome</keyword>
<dbReference type="EMBL" id="JBHSBM010000008">
    <property type="protein sequence ID" value="MFC4057155.1"/>
    <property type="molecule type" value="Genomic_DNA"/>
</dbReference>
<name>A0ABV8HZZ3_9ACTN</name>
<evidence type="ECO:0000256" key="1">
    <source>
        <dbReference type="SAM" id="MobiDB-lite"/>
    </source>
</evidence>
<accession>A0ABV8HZZ3</accession>
<evidence type="ECO:0008006" key="4">
    <source>
        <dbReference type="Google" id="ProtNLM"/>
    </source>
</evidence>
<feature type="compositionally biased region" description="Low complexity" evidence="1">
    <location>
        <begin position="315"/>
        <end position="334"/>
    </location>
</feature>
<protein>
    <recommendedName>
        <fullName evidence="4">DNA-directed RNA polymerase specialized sigma subunit, sigma24 family</fullName>
    </recommendedName>
</protein>
<feature type="compositionally biased region" description="Gly residues" evidence="1">
    <location>
        <begin position="500"/>
        <end position="517"/>
    </location>
</feature>